<dbReference type="Proteomes" id="UP000814003">
    <property type="component" value="Unassembled WGS sequence"/>
</dbReference>
<dbReference type="Gene3D" id="3.30.450.180">
    <property type="match status" value="1"/>
</dbReference>
<accession>A0ABS9F3A0</accession>
<comment type="caution">
    <text evidence="2">The sequence shown here is derived from an EMBL/GenBank/DDBJ whole genome shotgun (WGS) entry which is preliminary data.</text>
</comment>
<dbReference type="PROSITE" id="PS50943">
    <property type="entry name" value="HTH_CROC1"/>
    <property type="match status" value="1"/>
</dbReference>
<dbReference type="Gene3D" id="1.10.260.40">
    <property type="entry name" value="lambda repressor-like DNA-binding domains"/>
    <property type="match status" value="1"/>
</dbReference>
<protein>
    <submittedName>
        <fullName evidence="2">Helix-turn-helix domain-containing protein</fullName>
    </submittedName>
</protein>
<proteinExistence type="predicted"/>
<feature type="domain" description="HTH cro/C1-type" evidence="1">
    <location>
        <begin position="19"/>
        <end position="73"/>
    </location>
</feature>
<dbReference type="EMBL" id="WKED01000003">
    <property type="protein sequence ID" value="MCF5105740.1"/>
    <property type="molecule type" value="Genomic_DNA"/>
</dbReference>
<organism evidence="2 3">
    <name type="scientific">Pseudomonas gessardii</name>
    <dbReference type="NCBI Taxonomy" id="78544"/>
    <lineage>
        <taxon>Bacteria</taxon>
        <taxon>Pseudomonadati</taxon>
        <taxon>Pseudomonadota</taxon>
        <taxon>Gammaproteobacteria</taxon>
        <taxon>Pseudomonadales</taxon>
        <taxon>Pseudomonadaceae</taxon>
        <taxon>Pseudomonas</taxon>
    </lineage>
</organism>
<dbReference type="InterPro" id="IPR010982">
    <property type="entry name" value="Lambda_DNA-bd_dom_sf"/>
</dbReference>
<dbReference type="Pfam" id="PF01381">
    <property type="entry name" value="HTH_3"/>
    <property type="match status" value="1"/>
</dbReference>
<name>A0ABS9F3A0_9PSED</name>
<dbReference type="RefSeq" id="WP_236309664.1">
    <property type="nucleotide sequence ID" value="NZ_WKED01000003.1"/>
</dbReference>
<dbReference type="Pfam" id="PF17765">
    <property type="entry name" value="MLTR_LBD"/>
    <property type="match status" value="1"/>
</dbReference>
<dbReference type="PANTHER" id="PTHR35010">
    <property type="entry name" value="BLL4672 PROTEIN-RELATED"/>
    <property type="match status" value="1"/>
</dbReference>
<sequence>MSRPPFPRATPESDAGTQLRLLRRQAKLSQLELALISGISQRHLSCIETGRAKASPGTLHNLLSALDVPLEHCNRLFLAAGYAPRYEATPLTAPAMDAIRDAINHVLKANNPAPAIVLGSHWEVLAANASTQVLFDLVGLAPDAAQGLNLLTTLLQPSGLGDHLLNADEIRHLAWQRAAREAVGNPALATLLDSLPVPQGSPPLANELPPLVLTRVNSQHGVLDFMSTFTTFGMPQDITVTSLRIEHLIPANPHTWHVMTTAYEQSLVQ</sequence>
<evidence type="ECO:0000259" key="1">
    <source>
        <dbReference type="PROSITE" id="PS50943"/>
    </source>
</evidence>
<dbReference type="SMART" id="SM00530">
    <property type="entry name" value="HTH_XRE"/>
    <property type="match status" value="1"/>
</dbReference>
<evidence type="ECO:0000313" key="3">
    <source>
        <dbReference type="Proteomes" id="UP000814003"/>
    </source>
</evidence>
<dbReference type="InterPro" id="IPR041413">
    <property type="entry name" value="MLTR_LBD"/>
</dbReference>
<gene>
    <name evidence="2" type="ORF">GIW56_02720</name>
</gene>
<evidence type="ECO:0000313" key="2">
    <source>
        <dbReference type="EMBL" id="MCF5105740.1"/>
    </source>
</evidence>
<reference evidence="2 3" key="1">
    <citation type="submission" date="2019-11" db="EMBL/GenBank/DDBJ databases">
        <title>Epiphytic Pseudomonas syringae from cherry orchards.</title>
        <authorList>
            <person name="Hulin M.T."/>
        </authorList>
    </citation>
    <scope>NUCLEOTIDE SEQUENCE [LARGE SCALE GENOMIC DNA]</scope>
    <source>
        <strain evidence="2 3">PA-6-5B</strain>
    </source>
</reference>
<dbReference type="SUPFAM" id="SSF47413">
    <property type="entry name" value="lambda repressor-like DNA-binding domains"/>
    <property type="match status" value="1"/>
</dbReference>
<keyword evidence="3" id="KW-1185">Reference proteome</keyword>
<dbReference type="CDD" id="cd00093">
    <property type="entry name" value="HTH_XRE"/>
    <property type="match status" value="1"/>
</dbReference>
<dbReference type="PANTHER" id="PTHR35010:SF4">
    <property type="entry name" value="BLL5781 PROTEIN"/>
    <property type="match status" value="1"/>
</dbReference>
<dbReference type="InterPro" id="IPR001387">
    <property type="entry name" value="Cro/C1-type_HTH"/>
</dbReference>